<proteinExistence type="predicted"/>
<reference evidence="2" key="2">
    <citation type="submission" date="2020-11" db="EMBL/GenBank/DDBJ databases">
        <authorList>
            <person name="McCartney M.A."/>
            <person name="Auch B."/>
            <person name="Kono T."/>
            <person name="Mallez S."/>
            <person name="Becker A."/>
            <person name="Gohl D.M."/>
            <person name="Silverstein K.A.T."/>
            <person name="Koren S."/>
            <person name="Bechman K.B."/>
            <person name="Herman A."/>
            <person name="Abrahante J.E."/>
            <person name="Garbe J."/>
        </authorList>
    </citation>
    <scope>NUCLEOTIDE SEQUENCE</scope>
    <source>
        <strain evidence="2">Duluth1</strain>
        <tissue evidence="2">Whole animal</tissue>
    </source>
</reference>
<sequence length="67" mass="8041">MKKIKIKLLHHQNHHQNHHQTDPKNKQLYKTSKQMKKKIQPFPDGQQETEENLCGMTHTTYDSNKTF</sequence>
<name>A0A9D4BJR3_DREPO</name>
<dbReference type="Proteomes" id="UP000828390">
    <property type="component" value="Unassembled WGS sequence"/>
</dbReference>
<reference evidence="2" key="1">
    <citation type="journal article" date="2019" name="bioRxiv">
        <title>The Genome of the Zebra Mussel, Dreissena polymorpha: A Resource for Invasive Species Research.</title>
        <authorList>
            <person name="McCartney M.A."/>
            <person name="Auch B."/>
            <person name="Kono T."/>
            <person name="Mallez S."/>
            <person name="Zhang Y."/>
            <person name="Obille A."/>
            <person name="Becker A."/>
            <person name="Abrahante J.E."/>
            <person name="Garbe J."/>
            <person name="Badalamenti J.P."/>
            <person name="Herman A."/>
            <person name="Mangelson H."/>
            <person name="Liachko I."/>
            <person name="Sullivan S."/>
            <person name="Sone E.D."/>
            <person name="Koren S."/>
            <person name="Silverstein K.A.T."/>
            <person name="Beckman K.B."/>
            <person name="Gohl D.M."/>
        </authorList>
    </citation>
    <scope>NUCLEOTIDE SEQUENCE</scope>
    <source>
        <strain evidence="2">Duluth1</strain>
        <tissue evidence="2">Whole animal</tissue>
    </source>
</reference>
<feature type="region of interest" description="Disordered" evidence="1">
    <location>
        <begin position="10"/>
        <end position="67"/>
    </location>
</feature>
<accession>A0A9D4BJR3</accession>
<keyword evidence="3" id="KW-1185">Reference proteome</keyword>
<dbReference type="AlphaFoldDB" id="A0A9D4BJR3"/>
<comment type="caution">
    <text evidence="2">The sequence shown here is derived from an EMBL/GenBank/DDBJ whole genome shotgun (WGS) entry which is preliminary data.</text>
</comment>
<protein>
    <submittedName>
        <fullName evidence="2">Uncharacterized protein</fullName>
    </submittedName>
</protein>
<evidence type="ECO:0000313" key="3">
    <source>
        <dbReference type="Proteomes" id="UP000828390"/>
    </source>
</evidence>
<dbReference type="EMBL" id="JAIWYP010000014">
    <property type="protein sequence ID" value="KAH3706201.1"/>
    <property type="molecule type" value="Genomic_DNA"/>
</dbReference>
<evidence type="ECO:0000256" key="1">
    <source>
        <dbReference type="SAM" id="MobiDB-lite"/>
    </source>
</evidence>
<evidence type="ECO:0000313" key="2">
    <source>
        <dbReference type="EMBL" id="KAH3706201.1"/>
    </source>
</evidence>
<feature type="compositionally biased region" description="Polar residues" evidence="1">
    <location>
        <begin position="57"/>
        <end position="67"/>
    </location>
</feature>
<gene>
    <name evidence="2" type="ORF">DPMN_065582</name>
</gene>
<organism evidence="2 3">
    <name type="scientific">Dreissena polymorpha</name>
    <name type="common">Zebra mussel</name>
    <name type="synonym">Mytilus polymorpha</name>
    <dbReference type="NCBI Taxonomy" id="45954"/>
    <lineage>
        <taxon>Eukaryota</taxon>
        <taxon>Metazoa</taxon>
        <taxon>Spiralia</taxon>
        <taxon>Lophotrochozoa</taxon>
        <taxon>Mollusca</taxon>
        <taxon>Bivalvia</taxon>
        <taxon>Autobranchia</taxon>
        <taxon>Heteroconchia</taxon>
        <taxon>Euheterodonta</taxon>
        <taxon>Imparidentia</taxon>
        <taxon>Neoheterodontei</taxon>
        <taxon>Myida</taxon>
        <taxon>Dreissenoidea</taxon>
        <taxon>Dreissenidae</taxon>
        <taxon>Dreissena</taxon>
    </lineage>
</organism>